<feature type="transmembrane region" description="Helical" evidence="1">
    <location>
        <begin position="58"/>
        <end position="79"/>
    </location>
</feature>
<accession>A0AAV8R071</accession>
<dbReference type="Proteomes" id="UP001222027">
    <property type="component" value="Unassembled WGS sequence"/>
</dbReference>
<evidence type="ECO:0000313" key="3">
    <source>
        <dbReference type="Proteomes" id="UP001222027"/>
    </source>
</evidence>
<sequence>MAAVGSLDISGLLLPFGLYAARERSSKFCWMHALFCLLGNMQKILCCEADGYKLNGRITSVMLLVYSGSLWLLLPWIVIVSPLHQSYQVILFSADTVLAMISVH</sequence>
<dbReference type="AlphaFoldDB" id="A0AAV8R071"/>
<name>A0AAV8R071_ENSVE</name>
<evidence type="ECO:0000256" key="1">
    <source>
        <dbReference type="SAM" id="Phobius"/>
    </source>
</evidence>
<protein>
    <submittedName>
        <fullName evidence="2">Uncharacterized protein</fullName>
    </submittedName>
</protein>
<proteinExistence type="predicted"/>
<evidence type="ECO:0000313" key="2">
    <source>
        <dbReference type="EMBL" id="KAJ8493732.1"/>
    </source>
</evidence>
<gene>
    <name evidence="2" type="ORF">OPV22_015453</name>
</gene>
<dbReference type="EMBL" id="JAQQAF010000004">
    <property type="protein sequence ID" value="KAJ8493732.1"/>
    <property type="molecule type" value="Genomic_DNA"/>
</dbReference>
<keyword evidence="1" id="KW-0812">Transmembrane</keyword>
<keyword evidence="1" id="KW-0472">Membrane</keyword>
<comment type="caution">
    <text evidence="2">The sequence shown here is derived from an EMBL/GenBank/DDBJ whole genome shotgun (WGS) entry which is preliminary data.</text>
</comment>
<keyword evidence="1" id="KW-1133">Transmembrane helix</keyword>
<organism evidence="2 3">
    <name type="scientific">Ensete ventricosum</name>
    <name type="common">Abyssinian banana</name>
    <name type="synonym">Musa ensete</name>
    <dbReference type="NCBI Taxonomy" id="4639"/>
    <lineage>
        <taxon>Eukaryota</taxon>
        <taxon>Viridiplantae</taxon>
        <taxon>Streptophyta</taxon>
        <taxon>Embryophyta</taxon>
        <taxon>Tracheophyta</taxon>
        <taxon>Spermatophyta</taxon>
        <taxon>Magnoliopsida</taxon>
        <taxon>Liliopsida</taxon>
        <taxon>Zingiberales</taxon>
        <taxon>Musaceae</taxon>
        <taxon>Ensete</taxon>
    </lineage>
</organism>
<reference evidence="2 3" key="1">
    <citation type="submission" date="2022-12" db="EMBL/GenBank/DDBJ databases">
        <title>Chromosome-scale assembly of the Ensete ventricosum genome.</title>
        <authorList>
            <person name="Dussert Y."/>
            <person name="Stocks J."/>
            <person name="Wendawek A."/>
            <person name="Woldeyes F."/>
            <person name="Nichols R.A."/>
            <person name="Borrell J.S."/>
        </authorList>
    </citation>
    <scope>NUCLEOTIDE SEQUENCE [LARGE SCALE GENOMIC DNA]</scope>
    <source>
        <strain evidence="3">cv. Maze</strain>
        <tissue evidence="2">Seeds</tissue>
    </source>
</reference>
<keyword evidence="3" id="KW-1185">Reference proteome</keyword>